<keyword evidence="2" id="KW-0238">DNA-binding</keyword>
<keyword evidence="1" id="KW-0805">Transcription regulation</keyword>
<feature type="domain" description="HTH gntR-type" evidence="4">
    <location>
        <begin position="7"/>
        <end position="75"/>
    </location>
</feature>
<dbReference type="SUPFAM" id="SSF116726">
    <property type="entry name" value="TrkA C-terminal domain-like"/>
    <property type="match status" value="1"/>
</dbReference>
<dbReference type="Proteomes" id="UP001301012">
    <property type="component" value="Unassembled WGS sequence"/>
</dbReference>
<name>A0ABT7E825_9FIRM</name>
<keyword evidence="7" id="KW-1185">Reference proteome</keyword>
<dbReference type="SMART" id="SM00345">
    <property type="entry name" value="HTH_GNTR"/>
    <property type="match status" value="1"/>
</dbReference>
<evidence type="ECO:0000313" key="6">
    <source>
        <dbReference type="EMBL" id="MDK2563037.1"/>
    </source>
</evidence>
<evidence type="ECO:0000256" key="3">
    <source>
        <dbReference type="ARBA" id="ARBA00023163"/>
    </source>
</evidence>
<dbReference type="Gene3D" id="1.10.10.10">
    <property type="entry name" value="Winged helix-like DNA-binding domain superfamily/Winged helix DNA-binding domain"/>
    <property type="match status" value="1"/>
</dbReference>
<protein>
    <submittedName>
        <fullName evidence="6">TrkA C-terminal domain-containing protein</fullName>
    </submittedName>
</protein>
<dbReference type="InterPro" id="IPR006037">
    <property type="entry name" value="RCK_C"/>
</dbReference>
<dbReference type="InterPro" id="IPR036388">
    <property type="entry name" value="WH-like_DNA-bd_sf"/>
</dbReference>
<accession>A0ABT7E825</accession>
<evidence type="ECO:0000256" key="2">
    <source>
        <dbReference type="ARBA" id="ARBA00023125"/>
    </source>
</evidence>
<evidence type="ECO:0000256" key="1">
    <source>
        <dbReference type="ARBA" id="ARBA00023015"/>
    </source>
</evidence>
<dbReference type="InterPro" id="IPR036390">
    <property type="entry name" value="WH_DNA-bd_sf"/>
</dbReference>
<dbReference type="RefSeq" id="WP_284132005.1">
    <property type="nucleotide sequence ID" value="NZ_JASKYM010000002.1"/>
</dbReference>
<dbReference type="Pfam" id="PF00392">
    <property type="entry name" value="GntR"/>
    <property type="match status" value="1"/>
</dbReference>
<sequence>MEKNYSLPIYHKIALDIANKINIGEIQEGTLLRGRSSLAGTYNVSPETIRRSMKILEDLEVVSSVKGKGIWVLSSQKALSFLNKHQNITNISSYKSNLNNLLISRSKLESEIIDNISKIVDYSSRLSNINPLIPFEFEITKECKFIGSTASDTNFWQHTGATIVGIKRDGELIVSPGPYIEFKENDLLLVVGDSSIHHSVPAFLY</sequence>
<dbReference type="PROSITE" id="PS50949">
    <property type="entry name" value="HTH_GNTR"/>
    <property type="match status" value="1"/>
</dbReference>
<keyword evidence="3" id="KW-0804">Transcription</keyword>
<dbReference type="SUPFAM" id="SSF46785">
    <property type="entry name" value="Winged helix' DNA-binding domain"/>
    <property type="match status" value="1"/>
</dbReference>
<dbReference type="Pfam" id="PF02080">
    <property type="entry name" value="TrkA_C"/>
    <property type="match status" value="1"/>
</dbReference>
<dbReference type="InterPro" id="IPR000524">
    <property type="entry name" value="Tscrpt_reg_HTH_GntR"/>
</dbReference>
<feature type="domain" description="RCK C-terminal" evidence="5">
    <location>
        <begin position="121"/>
        <end position="205"/>
    </location>
</feature>
<dbReference type="Gene3D" id="3.30.70.1450">
    <property type="entry name" value="Regulator of K+ conductance, C-terminal domain"/>
    <property type="match status" value="1"/>
</dbReference>
<gene>
    <name evidence="6" type="ORF">QOZ84_05725</name>
</gene>
<comment type="caution">
    <text evidence="6">The sequence shown here is derived from an EMBL/GenBank/DDBJ whole genome shotgun (WGS) entry which is preliminary data.</text>
</comment>
<dbReference type="CDD" id="cd07377">
    <property type="entry name" value="WHTH_GntR"/>
    <property type="match status" value="1"/>
</dbReference>
<reference evidence="6 7" key="1">
    <citation type="submission" date="2023-05" db="EMBL/GenBank/DDBJ databases">
        <title>Rombocin, a short stable natural nisin variant, displays selective antimicrobial activity against Listeria monocytogenes and employs dual mode of action to kill target bacterial strains.</title>
        <authorList>
            <person name="Wambui J."/>
            <person name="Stephan R."/>
            <person name="Kuipers O.P."/>
        </authorList>
    </citation>
    <scope>NUCLEOTIDE SEQUENCE [LARGE SCALE GENOMIC DNA]</scope>
    <source>
        <strain evidence="6 7">RC002</strain>
    </source>
</reference>
<dbReference type="EMBL" id="JASKYM010000002">
    <property type="protein sequence ID" value="MDK2563037.1"/>
    <property type="molecule type" value="Genomic_DNA"/>
</dbReference>
<evidence type="ECO:0000259" key="4">
    <source>
        <dbReference type="PROSITE" id="PS50949"/>
    </source>
</evidence>
<evidence type="ECO:0000259" key="5">
    <source>
        <dbReference type="PROSITE" id="PS51202"/>
    </source>
</evidence>
<evidence type="ECO:0000313" key="7">
    <source>
        <dbReference type="Proteomes" id="UP001301012"/>
    </source>
</evidence>
<proteinExistence type="predicted"/>
<dbReference type="PROSITE" id="PS51202">
    <property type="entry name" value="RCK_C"/>
    <property type="match status" value="1"/>
</dbReference>
<organism evidence="6 7">
    <name type="scientific">Romboutsia sedimentorum</name>
    <dbReference type="NCBI Taxonomy" id="1368474"/>
    <lineage>
        <taxon>Bacteria</taxon>
        <taxon>Bacillati</taxon>
        <taxon>Bacillota</taxon>
        <taxon>Clostridia</taxon>
        <taxon>Peptostreptococcales</taxon>
        <taxon>Peptostreptococcaceae</taxon>
        <taxon>Romboutsia</taxon>
    </lineage>
</organism>
<dbReference type="InterPro" id="IPR036721">
    <property type="entry name" value="RCK_C_sf"/>
</dbReference>